<keyword evidence="1" id="KW-0732">Signal</keyword>
<proteinExistence type="predicted"/>
<dbReference type="RefSeq" id="WP_005658145.1">
    <property type="nucleotide sequence ID" value="NZ_CP015230.1"/>
</dbReference>
<accession>A0A1B1A4Z4</accession>
<evidence type="ECO:0000313" key="3">
    <source>
        <dbReference type="Proteomes" id="UP000013243"/>
    </source>
</evidence>
<feature type="chain" id="PRO_5008518392" description="DUF2125 domain-containing protein" evidence="1">
    <location>
        <begin position="25"/>
        <end position="504"/>
    </location>
</feature>
<dbReference type="STRING" id="1265309.K529_012770"/>
<name>A0A1B1A4Z4_9RHOB</name>
<evidence type="ECO:0008006" key="4">
    <source>
        <dbReference type="Google" id="ProtNLM"/>
    </source>
</evidence>
<reference evidence="2 3" key="1">
    <citation type="journal article" date="2016" name="ISME J.">
        <title>Global occurrence and heterogeneity of the Roseobacter-clade species Ruegeria mobilis.</title>
        <authorList>
            <person name="Sonnenschein E."/>
            <person name="Gram L."/>
        </authorList>
    </citation>
    <scope>NUCLEOTIDE SEQUENCE [LARGE SCALE GENOMIC DNA]</scope>
    <source>
        <strain evidence="2 3">F1926</strain>
    </source>
</reference>
<sequence length="504" mass="53549">MSVSFFRGMGAVAPILLIAQAAHADLSAQDVWSDWKDYMSSTGYEVTASETESSGKLTVSDITMSMDIEGDAFSMTMGTLEFIENGDGTVNMVMPAEYPMAFDFNADGDAISGSLIYTHDGSPMVVSGDTSEMEYSYSAATAGLTLKDLEIEGEAVPADVAALTVNMTDLASNTMMKIGDVRSYTQSMTVATMAYDFMFNEPEGSDNAAFNGTLQGLDFSGDMTVPKVEDPSDVAAMLKAGMAYVGKFTFESGNTNIKGADGSDTFEVQTSSKGGEFNIGLSPEGLTYDVTQVDTTLNMMGSDIPFPISLSMKEMGTNFAMPLTKSDEEQDFALGVSLREFAVPDMLWGLIDPNEELPRDPANLVVDLSGKGKLFFDLVDEEQMAAVEKGDEAPGEVNSLSINQILLSVAGAELTGDGAFTFDNTDLESFDGMPAPEGEANLKLVGANALIDKLIGMGLVSEDDAMGARMMMGMFTVSAGDDTVTSKIEVNDEGHVLANGQRLK</sequence>
<feature type="signal peptide" evidence="1">
    <location>
        <begin position="1"/>
        <end position="24"/>
    </location>
</feature>
<protein>
    <recommendedName>
        <fullName evidence="4">DUF2125 domain-containing protein</fullName>
    </recommendedName>
</protein>
<dbReference type="InterPro" id="IPR018666">
    <property type="entry name" value="DUF2125"/>
</dbReference>
<dbReference type="Pfam" id="PF09898">
    <property type="entry name" value="DUF2125"/>
    <property type="match status" value="1"/>
</dbReference>
<dbReference type="GeneID" id="28250722"/>
<dbReference type="Proteomes" id="UP000013243">
    <property type="component" value="Chromosome"/>
</dbReference>
<evidence type="ECO:0000256" key="1">
    <source>
        <dbReference type="SAM" id="SignalP"/>
    </source>
</evidence>
<dbReference type="KEGG" id="rmb:K529_012770"/>
<dbReference type="OrthoDB" id="7791409at2"/>
<organism evidence="2 3">
    <name type="scientific">Tritonibacter mobilis F1926</name>
    <dbReference type="NCBI Taxonomy" id="1265309"/>
    <lineage>
        <taxon>Bacteria</taxon>
        <taxon>Pseudomonadati</taxon>
        <taxon>Pseudomonadota</taxon>
        <taxon>Alphaproteobacteria</taxon>
        <taxon>Rhodobacterales</taxon>
        <taxon>Paracoccaceae</taxon>
        <taxon>Tritonibacter</taxon>
    </lineage>
</organism>
<dbReference type="EMBL" id="CP015230">
    <property type="protein sequence ID" value="ANP41644.1"/>
    <property type="molecule type" value="Genomic_DNA"/>
</dbReference>
<evidence type="ECO:0000313" key="2">
    <source>
        <dbReference type="EMBL" id="ANP41644.1"/>
    </source>
</evidence>
<dbReference type="AlphaFoldDB" id="A0A1B1A4Z4"/>
<gene>
    <name evidence="2" type="ORF">K529_012770</name>
</gene>